<dbReference type="EMBL" id="CP003346">
    <property type="protein sequence ID" value="AGA77842.1"/>
    <property type="molecule type" value="Genomic_DNA"/>
</dbReference>
<feature type="domain" description="Lipocalin-like" evidence="2">
    <location>
        <begin position="30"/>
        <end position="133"/>
    </location>
</feature>
<gene>
    <name evidence="3" type="ordered locus">Echvi_1577</name>
</gene>
<dbReference type="Proteomes" id="UP000010796">
    <property type="component" value="Chromosome"/>
</dbReference>
<name>L0FX04_ECHVK</name>
<feature type="chain" id="PRO_5003942718" description="Lipocalin-like domain-containing protein" evidence="1">
    <location>
        <begin position="23"/>
        <end position="152"/>
    </location>
</feature>
<keyword evidence="1" id="KW-0732">Signal</keyword>
<dbReference type="HOGENOM" id="CLU_1719474_0_0_10"/>
<dbReference type="KEGG" id="evi:Echvi_1577"/>
<dbReference type="eggNOG" id="COG2814">
    <property type="taxonomic scope" value="Bacteria"/>
</dbReference>
<organism evidence="3 4">
    <name type="scientific">Echinicola vietnamensis (strain DSM 17526 / LMG 23754 / KMM 6221)</name>
    <dbReference type="NCBI Taxonomy" id="926556"/>
    <lineage>
        <taxon>Bacteria</taxon>
        <taxon>Pseudomonadati</taxon>
        <taxon>Bacteroidota</taxon>
        <taxon>Cytophagia</taxon>
        <taxon>Cytophagales</taxon>
        <taxon>Cyclobacteriaceae</taxon>
        <taxon>Echinicola</taxon>
    </lineage>
</organism>
<evidence type="ECO:0000313" key="3">
    <source>
        <dbReference type="EMBL" id="AGA77842.1"/>
    </source>
</evidence>
<reference evidence="4" key="1">
    <citation type="submission" date="2012-02" db="EMBL/GenBank/DDBJ databases">
        <title>The complete genome of Echinicola vietnamensis DSM 17526.</title>
        <authorList>
            <person name="Lucas S."/>
            <person name="Copeland A."/>
            <person name="Lapidus A."/>
            <person name="Glavina del Rio T."/>
            <person name="Dalin E."/>
            <person name="Tice H."/>
            <person name="Bruce D."/>
            <person name="Goodwin L."/>
            <person name="Pitluck S."/>
            <person name="Peters L."/>
            <person name="Ovchinnikova G."/>
            <person name="Teshima H."/>
            <person name="Kyrpides N."/>
            <person name="Mavromatis K."/>
            <person name="Ivanova N."/>
            <person name="Brettin T."/>
            <person name="Detter J.C."/>
            <person name="Han C."/>
            <person name="Larimer F."/>
            <person name="Land M."/>
            <person name="Hauser L."/>
            <person name="Markowitz V."/>
            <person name="Cheng J.-F."/>
            <person name="Hugenholtz P."/>
            <person name="Woyke T."/>
            <person name="Wu D."/>
            <person name="Brambilla E."/>
            <person name="Klenk H.-P."/>
            <person name="Eisen J.A."/>
        </authorList>
    </citation>
    <scope>NUCLEOTIDE SEQUENCE [LARGE SCALE GENOMIC DNA]</scope>
    <source>
        <strain evidence="4">DSM 17526 / LMG 23754 / KMM 6221</strain>
    </source>
</reference>
<protein>
    <recommendedName>
        <fullName evidence="2">Lipocalin-like domain-containing protein</fullName>
    </recommendedName>
</protein>
<dbReference type="InterPro" id="IPR024311">
    <property type="entry name" value="Lipocalin-like"/>
</dbReference>
<sequence>MIHMKRLLLLFGLVLYGVSASSQDLDTSMLQGKWKLKSYDAIENIRLSEAYRTASPQAREGMDRKIDRFIANTFYHFTSTDSVNYTDLSDGSVVQRKATYRVKEGKLLVIHSEGKKEDKKATMLELTPDHLVLSPIGKAGENKGKMVLKRIE</sequence>
<evidence type="ECO:0000256" key="1">
    <source>
        <dbReference type="SAM" id="SignalP"/>
    </source>
</evidence>
<accession>L0FX04</accession>
<evidence type="ECO:0000259" key="2">
    <source>
        <dbReference type="Pfam" id="PF13648"/>
    </source>
</evidence>
<dbReference type="Pfam" id="PF13648">
    <property type="entry name" value="Lipocalin_4"/>
    <property type="match status" value="1"/>
</dbReference>
<proteinExistence type="predicted"/>
<dbReference type="AlphaFoldDB" id="L0FX04"/>
<keyword evidence="4" id="KW-1185">Reference proteome</keyword>
<evidence type="ECO:0000313" key="4">
    <source>
        <dbReference type="Proteomes" id="UP000010796"/>
    </source>
</evidence>
<feature type="signal peptide" evidence="1">
    <location>
        <begin position="1"/>
        <end position="22"/>
    </location>
</feature>